<dbReference type="InterPro" id="IPR006274">
    <property type="entry name" value="CarbamoylP_synth_ssu"/>
</dbReference>
<feature type="binding site" evidence="12">
    <location>
        <position position="316"/>
    </location>
    <ligand>
        <name>L-glutamine</name>
        <dbReference type="ChEBI" id="CHEBI:58359"/>
    </ligand>
</feature>
<dbReference type="EC" id="6.3.5.5" evidence="12"/>
<evidence type="ECO:0000256" key="1">
    <source>
        <dbReference type="ARBA" id="ARBA00004812"/>
    </source>
</evidence>
<keyword evidence="14" id="KW-0150">Chloroplast</keyword>
<dbReference type="InterPro" id="IPR036480">
    <property type="entry name" value="CarbP_synth_ssu_N_sf"/>
</dbReference>
<dbReference type="AlphaFoldDB" id="A0A1G4NT91"/>
<dbReference type="SUPFAM" id="SSF52021">
    <property type="entry name" value="Carbamoyl phosphate synthetase, small subunit N-terminal domain"/>
    <property type="match status" value="1"/>
</dbReference>
<gene>
    <name evidence="12 14" type="primary">carA</name>
    <name evidence="14" type="ORF">J0167_26</name>
</gene>
<evidence type="ECO:0000256" key="9">
    <source>
        <dbReference type="ARBA" id="ARBA00044031"/>
    </source>
</evidence>
<evidence type="ECO:0000256" key="6">
    <source>
        <dbReference type="ARBA" id="ARBA00022840"/>
    </source>
</evidence>
<feature type="active site" description="Nucleophile" evidence="12">
    <location>
        <position position="276"/>
    </location>
</feature>
<comment type="catalytic activity">
    <reaction evidence="10 12">
        <text>hydrogencarbonate + L-glutamine + 2 ATP + H2O = carbamoyl phosphate + L-glutamate + 2 ADP + phosphate + 2 H(+)</text>
        <dbReference type="Rhea" id="RHEA:18633"/>
        <dbReference type="ChEBI" id="CHEBI:15377"/>
        <dbReference type="ChEBI" id="CHEBI:15378"/>
        <dbReference type="ChEBI" id="CHEBI:17544"/>
        <dbReference type="ChEBI" id="CHEBI:29985"/>
        <dbReference type="ChEBI" id="CHEBI:30616"/>
        <dbReference type="ChEBI" id="CHEBI:43474"/>
        <dbReference type="ChEBI" id="CHEBI:58228"/>
        <dbReference type="ChEBI" id="CHEBI:58359"/>
        <dbReference type="ChEBI" id="CHEBI:456216"/>
        <dbReference type="EC" id="6.3.5.5"/>
    </reaction>
</comment>
<dbReference type="NCBIfam" id="NF009475">
    <property type="entry name" value="PRK12838.1"/>
    <property type="match status" value="1"/>
</dbReference>
<evidence type="ECO:0000256" key="12">
    <source>
        <dbReference type="HAMAP-Rule" id="MF_01209"/>
    </source>
</evidence>
<dbReference type="GO" id="GO:0006207">
    <property type="term" value="P:'de novo' pyrimidine nucleobase biosynthetic process"/>
    <property type="evidence" value="ECO:0007669"/>
    <property type="project" value="InterPro"/>
</dbReference>
<dbReference type="NCBIfam" id="TIGR01368">
    <property type="entry name" value="CPSaseIIsmall"/>
    <property type="match status" value="1"/>
</dbReference>
<keyword evidence="12" id="KW-0028">Amino-acid biosynthesis</keyword>
<keyword evidence="5 12" id="KW-0547">Nucleotide-binding</keyword>
<dbReference type="SUPFAM" id="SSF52317">
    <property type="entry name" value="Class I glutamine amidotransferase-like"/>
    <property type="match status" value="1"/>
</dbReference>
<reference evidence="14" key="1">
    <citation type="submission" date="2016-10" db="EMBL/GenBank/DDBJ databases">
        <title>Chloroplast genomes as a tool to resolve red algal phylogenies: a case study in the Nemaliales.</title>
        <authorList>
            <person name="Costa J.F."/>
            <person name="Lin S.M."/>
            <person name="Macaya E.C."/>
            <person name="Fernandez-Garcia C."/>
            <person name="Verbruggen H."/>
        </authorList>
    </citation>
    <scope>NUCLEOTIDE SEQUENCE</scope>
    <source>
        <strain evidence="14">J.0167</strain>
    </source>
</reference>
<feature type="binding site" evidence="12">
    <location>
        <position position="318"/>
    </location>
    <ligand>
        <name>L-glutamine</name>
        <dbReference type="ChEBI" id="CHEBI:58359"/>
    </ligand>
</feature>
<dbReference type="RefSeq" id="YP_009313626.1">
    <property type="nucleotide sequence ID" value="NC_031658.1"/>
</dbReference>
<evidence type="ECO:0000256" key="10">
    <source>
        <dbReference type="ARBA" id="ARBA00048816"/>
    </source>
</evidence>
<feature type="region of interest" description="CPSase" evidence="12">
    <location>
        <begin position="1"/>
        <end position="197"/>
    </location>
</feature>
<dbReference type="GO" id="GO:0006526">
    <property type="term" value="P:L-arginine biosynthetic process"/>
    <property type="evidence" value="ECO:0007669"/>
    <property type="project" value="UniProtKB-UniRule"/>
</dbReference>
<keyword evidence="4 12" id="KW-0436">Ligase</keyword>
<organism evidence="14">
    <name type="scientific">Helminthocladia australis</name>
    <dbReference type="NCBI Taxonomy" id="260093"/>
    <lineage>
        <taxon>Eukaryota</taxon>
        <taxon>Rhodophyta</taxon>
        <taxon>Florideophyceae</taxon>
        <taxon>Nemaliophycidae</taxon>
        <taxon>Nemaliales</taxon>
        <taxon>Liagoraceae</taxon>
        <taxon>Helminthocladia</taxon>
    </lineage>
</organism>
<feature type="active site" evidence="12">
    <location>
        <position position="359"/>
    </location>
</feature>
<dbReference type="InterPro" id="IPR035686">
    <property type="entry name" value="CPSase_GATase1"/>
</dbReference>
<evidence type="ECO:0000256" key="11">
    <source>
        <dbReference type="ARBA" id="ARBA00049285"/>
    </source>
</evidence>
<comment type="subunit">
    <text evidence="9">Heterodimer composed of 2 chains; the small (or glutamine) chain promotes the hydrolysis of glutamine to ammonia, which is used by the large (or ammonia) chain to synthesize carbamoyl phosphate.</text>
</comment>
<comment type="catalytic activity">
    <reaction evidence="11 12">
        <text>L-glutamine + H2O = L-glutamate + NH4(+)</text>
        <dbReference type="Rhea" id="RHEA:15889"/>
        <dbReference type="ChEBI" id="CHEBI:15377"/>
        <dbReference type="ChEBI" id="CHEBI:28938"/>
        <dbReference type="ChEBI" id="CHEBI:29985"/>
        <dbReference type="ChEBI" id="CHEBI:58359"/>
    </reaction>
</comment>
<name>A0A1G4NT91_9FLOR</name>
<dbReference type="Pfam" id="PF00988">
    <property type="entry name" value="CPSase_sm_chain"/>
    <property type="match status" value="1"/>
</dbReference>
<dbReference type="UniPathway" id="UPA00070">
    <property type="reaction ID" value="UER00115"/>
</dbReference>
<feature type="binding site" evidence="12">
    <location>
        <position position="280"/>
    </location>
    <ligand>
        <name>L-glutamine</name>
        <dbReference type="ChEBI" id="CHEBI:58359"/>
    </ligand>
</feature>
<keyword evidence="12" id="KW-0055">Arginine biosynthesis</keyword>
<feature type="binding site" evidence="12">
    <location>
        <position position="319"/>
    </location>
    <ligand>
        <name>L-glutamine</name>
        <dbReference type="ChEBI" id="CHEBI:58359"/>
    </ligand>
</feature>
<dbReference type="PRINTS" id="PR00096">
    <property type="entry name" value="GATASE"/>
</dbReference>
<dbReference type="Gene3D" id="3.40.50.880">
    <property type="match status" value="1"/>
</dbReference>
<dbReference type="InterPro" id="IPR002474">
    <property type="entry name" value="CarbamoylP_synth_ssu_N"/>
</dbReference>
<proteinExistence type="inferred from homology"/>
<dbReference type="PANTHER" id="PTHR43418:SF7">
    <property type="entry name" value="CARBAMOYL-PHOSPHATE SYNTHASE SMALL CHAIN"/>
    <property type="match status" value="1"/>
</dbReference>
<dbReference type="CDD" id="cd01744">
    <property type="entry name" value="GATase1_CPSase"/>
    <property type="match status" value="1"/>
</dbReference>
<evidence type="ECO:0000259" key="13">
    <source>
        <dbReference type="SMART" id="SM01097"/>
    </source>
</evidence>
<comment type="pathway">
    <text evidence="1 12">Pyrimidine metabolism; UMP biosynthesis via de novo pathway; (S)-dihydroorotate from bicarbonate: step 1/3.</text>
</comment>
<dbReference type="Pfam" id="PF00117">
    <property type="entry name" value="GATase"/>
    <property type="match status" value="1"/>
</dbReference>
<dbReference type="SMART" id="SM01097">
    <property type="entry name" value="CPSase_sm_chain"/>
    <property type="match status" value="1"/>
</dbReference>
<dbReference type="GO" id="GO:0006541">
    <property type="term" value="P:glutamine metabolic process"/>
    <property type="evidence" value="ECO:0007669"/>
    <property type="project" value="InterPro"/>
</dbReference>
<dbReference type="InterPro" id="IPR050472">
    <property type="entry name" value="Anth_synth/Amidotransfase"/>
</dbReference>
<feature type="binding site" evidence="12">
    <location>
        <position position="277"/>
    </location>
    <ligand>
        <name>L-glutamine</name>
        <dbReference type="ChEBI" id="CHEBI:58359"/>
    </ligand>
</feature>
<reference evidence="14" key="2">
    <citation type="submission" date="2016-10" db="EMBL/GenBank/DDBJ databases">
        <authorList>
            <person name="de Groot N.N."/>
        </authorList>
    </citation>
    <scope>NUCLEOTIDE SEQUENCE</scope>
    <source>
        <strain evidence="14">J.0167</strain>
    </source>
</reference>
<keyword evidence="8 12" id="KW-0665">Pyrimidine biosynthesis</keyword>
<dbReference type="GO" id="GO:0004088">
    <property type="term" value="F:carbamoyl-phosphate synthase (glutamine-hydrolyzing) activity"/>
    <property type="evidence" value="ECO:0007669"/>
    <property type="project" value="UniProtKB-UniRule"/>
</dbReference>
<evidence type="ECO:0000313" key="14">
    <source>
        <dbReference type="EMBL" id="SCW21880.1"/>
    </source>
</evidence>
<dbReference type="Gene3D" id="3.50.30.20">
    <property type="entry name" value="Carbamoyl-phosphate synthase small subunit, N-terminal domain"/>
    <property type="match status" value="1"/>
</dbReference>
<dbReference type="PROSITE" id="PS51273">
    <property type="entry name" value="GATASE_TYPE_1"/>
    <property type="match status" value="1"/>
</dbReference>
<dbReference type="UniPathway" id="UPA00068">
    <property type="reaction ID" value="UER00171"/>
</dbReference>
<feature type="binding site" evidence="12">
    <location>
        <position position="250"/>
    </location>
    <ligand>
        <name>L-glutamine</name>
        <dbReference type="ChEBI" id="CHEBI:58359"/>
    </ligand>
</feature>
<keyword evidence="6 12" id="KW-0067">ATP-binding</keyword>
<dbReference type="GO" id="GO:0005524">
    <property type="term" value="F:ATP binding"/>
    <property type="evidence" value="ECO:0007669"/>
    <property type="project" value="UniProtKB-UniRule"/>
</dbReference>
<dbReference type="GO" id="GO:0009507">
    <property type="term" value="C:chloroplast"/>
    <property type="evidence" value="ECO:0007669"/>
    <property type="project" value="UniProtKB-SubCell"/>
</dbReference>
<comment type="similarity">
    <text evidence="3 12">Belongs to the CarA family.</text>
</comment>
<comment type="pathway">
    <text evidence="2 12">Amino-acid biosynthesis; L-arginine biosynthesis; carbamoyl phosphate from bicarbonate: step 1/1.</text>
</comment>
<geneLocation type="chloroplast" evidence="14"/>
<evidence type="ECO:0000256" key="2">
    <source>
        <dbReference type="ARBA" id="ARBA00005077"/>
    </source>
</evidence>
<feature type="active site" evidence="12">
    <location>
        <position position="361"/>
    </location>
</feature>
<dbReference type="EMBL" id="LT622866">
    <property type="protein sequence ID" value="SCW21880.1"/>
    <property type="molecule type" value="Genomic_DNA"/>
</dbReference>
<dbReference type="PRINTS" id="PR00099">
    <property type="entry name" value="CPSGATASE"/>
</dbReference>
<dbReference type="InterPro" id="IPR017926">
    <property type="entry name" value="GATASE"/>
</dbReference>
<comment type="function">
    <text evidence="12">Small subunit of the glutamine-dependent carbamoyl phosphate synthetase (CPSase). CPSase catalyzes the formation of carbamoyl phosphate from the ammonia moiety of glutamine, carbonate, and phosphate donated by ATP, constituting the first step of 2 biosynthetic pathways, one leading to arginine and/or urea and the other to pyrimidine nucleotides. The small subunit (glutamine amidotransferase) binds and cleaves glutamine to supply the large subunit with the substrate ammonia.</text>
</comment>
<keyword evidence="14" id="KW-0934">Plastid</keyword>
<dbReference type="PRINTS" id="PR00097">
    <property type="entry name" value="ANTSNTHASEII"/>
</dbReference>
<feature type="binding site" evidence="12">
    <location>
        <position position="248"/>
    </location>
    <ligand>
        <name>L-glutamine</name>
        <dbReference type="ChEBI" id="CHEBI:58359"/>
    </ligand>
</feature>
<protein>
    <recommendedName>
        <fullName evidence="12">Carbamoyl phosphate synthase small chain</fullName>
        <ecNumber evidence="12">6.3.5.5</ecNumber>
    </recommendedName>
    <alternativeName>
        <fullName evidence="12">Carbamoyl phosphate synthetase glutamine chain</fullName>
    </alternativeName>
</protein>
<dbReference type="GO" id="GO:0044205">
    <property type="term" value="P:'de novo' UMP biosynthetic process"/>
    <property type="evidence" value="ECO:0007669"/>
    <property type="project" value="UniProtKB-UniRule"/>
</dbReference>
<evidence type="ECO:0000256" key="4">
    <source>
        <dbReference type="ARBA" id="ARBA00022598"/>
    </source>
</evidence>
<accession>A0A1G4NT91</accession>
<dbReference type="InterPro" id="IPR029062">
    <property type="entry name" value="Class_I_gatase-like"/>
</dbReference>
<evidence type="ECO:0000256" key="8">
    <source>
        <dbReference type="ARBA" id="ARBA00022975"/>
    </source>
</evidence>
<dbReference type="FunFam" id="3.50.30.20:FF:000001">
    <property type="entry name" value="Carbamoyl-phosphate synthase small chain"/>
    <property type="match status" value="1"/>
</dbReference>
<sequence length="393" mass="44428">MFDVKAHKTILILEDGTKYYGWSFNKNTEAIGEIVFNTGMTGYQEVITDPSYSGQIITFTYPEIGNTGINDEDNESKKPFVSGIVAKNLCRAGSNWREKKSFIQYLQDNNIPHIYGIDTRSLTKHLRNSGAMNASISTQVEEINNIQNALEKHQNMLGTNMVQLVSSKKTYRLTKLQQYQPCYKKNNMHKQCRSREIHIVIVDFGIKYNILRNIQDLPANIEISIVPANTQSKDILALKPDGILLSNGPGDPSAVTYAISTVKDLITCKIPIFGICMGHQILSLALGLETFKLRFGHRGLNHPVGTKQNIYITSQNHGFAVDRTISKNATFVISETNYNDETLASIVHKTYPCFAVQYHPEASPGPRDTIYLFEHFIYVTDFMKNYPNFKHLT</sequence>
<evidence type="ECO:0000256" key="5">
    <source>
        <dbReference type="ARBA" id="ARBA00022741"/>
    </source>
</evidence>
<dbReference type="GeneID" id="29998369"/>
<comment type="subcellular location">
    <subcellularLocation>
        <location evidence="12">Plastid</location>
        <location evidence="12">Chloroplast</location>
    </subcellularLocation>
</comment>
<feature type="binding site" evidence="12">
    <location>
        <position position="51"/>
    </location>
    <ligand>
        <name>L-glutamine</name>
        <dbReference type="ChEBI" id="CHEBI:58359"/>
    </ligand>
</feature>
<comment type="subunit">
    <text evidence="12">Composed of two chains; the small (or glutamine) chain promotes the hydrolysis of glutamine to ammonia, which is used by the large (or ammonia) chain to synthesize carbamoyl phosphate. Tetramer of heterodimers (alpha,beta)4.</text>
</comment>
<keyword evidence="7 12" id="KW-0315">Glutamine amidotransferase</keyword>
<feature type="domain" description="Carbamoyl-phosphate synthase small subunit N-terminal" evidence="13">
    <location>
        <begin position="7"/>
        <end position="137"/>
    </location>
</feature>
<evidence type="ECO:0000256" key="7">
    <source>
        <dbReference type="ARBA" id="ARBA00022962"/>
    </source>
</evidence>
<dbReference type="GO" id="GO:0004359">
    <property type="term" value="F:glutaminase activity"/>
    <property type="evidence" value="ECO:0007669"/>
    <property type="project" value="RHEA"/>
</dbReference>
<dbReference type="PANTHER" id="PTHR43418">
    <property type="entry name" value="MULTIFUNCTIONAL TRYPTOPHAN BIOSYNTHESIS PROTEIN-RELATED"/>
    <property type="match status" value="1"/>
</dbReference>
<evidence type="ECO:0000256" key="3">
    <source>
        <dbReference type="ARBA" id="ARBA00007800"/>
    </source>
</evidence>
<dbReference type="HAMAP" id="MF_01209">
    <property type="entry name" value="CPSase_S_chain"/>
    <property type="match status" value="1"/>
</dbReference>